<organism evidence="2 3">
    <name type="scientific">Apibacter adventoris</name>
    <dbReference type="NCBI Taxonomy" id="1679466"/>
    <lineage>
        <taxon>Bacteria</taxon>
        <taxon>Pseudomonadati</taxon>
        <taxon>Bacteroidota</taxon>
        <taxon>Flavobacteriia</taxon>
        <taxon>Flavobacteriales</taxon>
        <taxon>Weeksellaceae</taxon>
        <taxon>Apibacter</taxon>
    </lineage>
</organism>
<feature type="transmembrane region" description="Helical" evidence="1">
    <location>
        <begin position="12"/>
        <end position="29"/>
    </location>
</feature>
<keyword evidence="1" id="KW-0812">Transmembrane</keyword>
<comment type="caution">
    <text evidence="2">The sequence shown here is derived from an EMBL/GenBank/DDBJ whole genome shotgun (WGS) entry which is preliminary data.</text>
</comment>
<dbReference type="OrthoDB" id="9765926at2"/>
<accession>A0A2S8AG86</accession>
<dbReference type="NCBIfam" id="TIGR04131">
    <property type="entry name" value="Bac_Flav_CTERM"/>
    <property type="match status" value="1"/>
</dbReference>
<gene>
    <name evidence="2" type="ORF">C4S77_00845</name>
</gene>
<keyword evidence="1" id="KW-0472">Membrane</keyword>
<evidence type="ECO:0000256" key="1">
    <source>
        <dbReference type="SAM" id="Phobius"/>
    </source>
</evidence>
<dbReference type="Proteomes" id="UP000238042">
    <property type="component" value="Unassembled WGS sequence"/>
</dbReference>
<evidence type="ECO:0000313" key="2">
    <source>
        <dbReference type="EMBL" id="PQL95380.1"/>
    </source>
</evidence>
<protein>
    <recommendedName>
        <fullName evidence="4">Ig-like domain-containing protein</fullName>
    </recommendedName>
</protein>
<sequence length="914" mass="102402">MLYYICFMKKAYVLLFMFIVNCYISQNIISVNDLKYVESSYSMEELIKKVLISDGYSDCVNVENVVFSPNLNYKQRNYGYFNKENTGFPFKEGLFLSTGYASSIGNMISSVYSSNVLGNGGDMDLIKALQAENPGISISKMFDSSYIEFDFVPLKDEISFNYLLASSEYTKSYPCSYTDGFALLLKKVEDADYVNLAVLPDNTPVSVTNIRPKVGTYCLDKNIEFYAGAYKELNGIPKSVGNYLPFEMNFTGRTIPLTAKAKVEPFVKYHFKFVIADYLDPILDSAVFLEGGSLNLSVKITDKNGIDLDKEVYKCKNEQISLFAKLSSQAKYLSFKWYYNGVLLSGANTYKIDALNPGIYTVVAVPDIPGNQTCSVTTSVEVKDINQSLKILGNLEFCKGKSTILSTDKIYSKYSWSNGQSIISTQPTCEVTEPGTYTLRIKNDKGCDAVSSVQVEEYPALNPEIKGNLKFCKGKTTILSTDKIYSKYSWSNGHNVISTESTCEVTEAGKYTLKVIDKNDCEGAVSVQVEEYSELNPEIKGKLKFCKGKTTILSTDKIYSKYSWSNGHNVISTEPTCEVTEAGKYTLKVIDKNDCEGAVSVQVEEYPEPNPQVIGNLTYCQGGFTELQGNDGYVKYTWSGPNIKGESPNRIHKVDQPGKYTLKVIDKNGCEGVVSVKVDENKIDVHIIGEKEFCEGDRLTLSSNKVFESYEWSDGINTLSNKSEFVVTKSGTYYLTVRYKGCTKITQITVKAIPYPTISQVIVSSIEGKAEVIVYPKGNYIYSLDSFTWQSSNIFESLNVGFYKVWVKTLLGCTSGPFNFKITDIPNIITPNGDGINDIWKLKNLSVGTQIQIYNRYGKLLFEKQVINKDEIVEWNGKYLGRKVESSSYWYVITLTNGKKITGWIAVRNYNELD</sequence>
<dbReference type="InterPro" id="IPR013783">
    <property type="entry name" value="Ig-like_fold"/>
</dbReference>
<dbReference type="AlphaFoldDB" id="A0A2S8AG86"/>
<dbReference type="Pfam" id="PF13585">
    <property type="entry name" value="CHU_C"/>
    <property type="match status" value="1"/>
</dbReference>
<proteinExistence type="predicted"/>
<dbReference type="NCBIfam" id="NF038133">
    <property type="entry name" value="choice_anch_L"/>
    <property type="match status" value="1"/>
</dbReference>
<dbReference type="InterPro" id="IPR049804">
    <property type="entry name" value="Choice_anch_L"/>
</dbReference>
<keyword evidence="3" id="KW-1185">Reference proteome</keyword>
<dbReference type="EMBL" id="PSZM01000001">
    <property type="protein sequence ID" value="PQL95380.1"/>
    <property type="molecule type" value="Genomic_DNA"/>
</dbReference>
<keyword evidence="1" id="KW-1133">Transmembrane helix</keyword>
<evidence type="ECO:0000313" key="3">
    <source>
        <dbReference type="Proteomes" id="UP000238042"/>
    </source>
</evidence>
<reference evidence="2 3" key="1">
    <citation type="submission" date="2018-02" db="EMBL/GenBank/DDBJ databases">
        <title>Genome sequences of Apibacter spp., gut symbionts of Asian honey bees.</title>
        <authorList>
            <person name="Kwong W.K."/>
            <person name="Steele M.I."/>
            <person name="Moran N.A."/>
        </authorList>
    </citation>
    <scope>NUCLEOTIDE SEQUENCE [LARGE SCALE GENOMIC DNA]</scope>
    <source>
        <strain evidence="3">wkB301</strain>
    </source>
</reference>
<dbReference type="Gene3D" id="2.60.40.10">
    <property type="entry name" value="Immunoglobulins"/>
    <property type="match status" value="1"/>
</dbReference>
<name>A0A2S8AG86_9FLAO</name>
<dbReference type="InterPro" id="IPR026341">
    <property type="entry name" value="T9SS_type_B"/>
</dbReference>
<evidence type="ECO:0008006" key="4">
    <source>
        <dbReference type="Google" id="ProtNLM"/>
    </source>
</evidence>